<evidence type="ECO:0000256" key="1">
    <source>
        <dbReference type="ARBA" id="ARBA00004141"/>
    </source>
</evidence>
<dbReference type="EMBL" id="PJQY01002320">
    <property type="protein sequence ID" value="PQP94753.1"/>
    <property type="molecule type" value="Genomic_DNA"/>
</dbReference>
<dbReference type="GO" id="GO:0006813">
    <property type="term" value="P:potassium ion transport"/>
    <property type="evidence" value="ECO:0007669"/>
    <property type="project" value="UniProtKB-KW"/>
</dbReference>
<name>A0A314XTT9_PRUYE</name>
<evidence type="ECO:0000256" key="8">
    <source>
        <dbReference type="ARBA" id="ARBA00022989"/>
    </source>
</evidence>
<dbReference type="GO" id="GO:0016020">
    <property type="term" value="C:membrane"/>
    <property type="evidence" value="ECO:0007669"/>
    <property type="project" value="UniProtKB-SubCell"/>
</dbReference>
<keyword evidence="4" id="KW-0633">Potassium transport</keyword>
<keyword evidence="5" id="KW-0812">Transmembrane</keyword>
<dbReference type="PANTHER" id="PTHR33650">
    <property type="entry name" value="CHLOROPLAST ENVELOPE MEMBRANE PROTEIN-RELATED"/>
    <property type="match status" value="1"/>
</dbReference>
<evidence type="ECO:0000313" key="12">
    <source>
        <dbReference type="EMBL" id="PQP94753.1"/>
    </source>
</evidence>
<evidence type="ECO:0000256" key="10">
    <source>
        <dbReference type="ARBA" id="ARBA00023136"/>
    </source>
</evidence>
<evidence type="ECO:0000256" key="6">
    <source>
        <dbReference type="ARBA" id="ARBA00022781"/>
    </source>
</evidence>
<dbReference type="OrthoDB" id="1748043at2759"/>
<dbReference type="Proteomes" id="UP000250321">
    <property type="component" value="Unassembled WGS sequence"/>
</dbReference>
<keyword evidence="13" id="KW-1185">Reference proteome</keyword>
<evidence type="ECO:0000256" key="3">
    <source>
        <dbReference type="ARBA" id="ARBA00022449"/>
    </source>
</evidence>
<comment type="subcellular location">
    <subcellularLocation>
        <location evidence="1">Membrane</location>
        <topology evidence="1">Multi-pass membrane protein</topology>
    </subcellularLocation>
</comment>
<keyword evidence="10" id="KW-0472">Membrane</keyword>
<accession>A0A314XTT9</accession>
<keyword evidence="3" id="KW-0050">Antiport</keyword>
<keyword evidence="6" id="KW-0375">Hydrogen ion transport</keyword>
<gene>
    <name evidence="12" type="ORF">Pyn_40100</name>
</gene>
<comment type="caution">
    <text evidence="12">The sequence shown here is derived from an EMBL/GenBank/DDBJ whole genome shotgun (WGS) entry which is preliminary data.</text>
</comment>
<dbReference type="AlphaFoldDB" id="A0A314XTT9"/>
<reference evidence="12 13" key="1">
    <citation type="submission" date="2018-02" db="EMBL/GenBank/DDBJ databases">
        <title>Draft genome of wild Prunus yedoensis var. nudiflora.</title>
        <authorList>
            <person name="Baek S."/>
            <person name="Kim J.-H."/>
            <person name="Choi K."/>
            <person name="Kim G.-B."/>
            <person name="Cho A."/>
            <person name="Jang H."/>
            <person name="Shin C.-H."/>
            <person name="Yu H.-J."/>
            <person name="Mun J.-H."/>
        </authorList>
    </citation>
    <scope>NUCLEOTIDE SEQUENCE [LARGE SCALE GENOMIC DNA]</scope>
    <source>
        <strain evidence="13">cv. Jeju island</strain>
        <tissue evidence="12">Leaf</tissue>
    </source>
</reference>
<protein>
    <submittedName>
        <fullName evidence="12">Uncharacterized protein</fullName>
    </submittedName>
</protein>
<dbReference type="InterPro" id="IPR004282">
    <property type="entry name" value="CemA"/>
</dbReference>
<dbReference type="GO" id="GO:0015297">
    <property type="term" value="F:antiporter activity"/>
    <property type="evidence" value="ECO:0007669"/>
    <property type="project" value="UniProtKB-KW"/>
</dbReference>
<comment type="similarity">
    <text evidence="11">Belongs to the CemA family.</text>
</comment>
<dbReference type="Pfam" id="PF03040">
    <property type="entry name" value="CemA"/>
    <property type="match status" value="1"/>
</dbReference>
<evidence type="ECO:0000256" key="7">
    <source>
        <dbReference type="ARBA" id="ARBA00022958"/>
    </source>
</evidence>
<keyword evidence="2" id="KW-0813">Transport</keyword>
<sequence length="374" mass="44023">MSSMVLCKNFIFNNPKVRRSSFYLHRNSSTLVAQLGDTRRRSAAGFIPNAGKRKRERSWWQRFFFDEDGNWLGLKDDDMLVEAEDDLEMDGSDEGEKFEAWKTRAEAIVELREAQQDMTNKENRKWEDWLADSNSTSWEAVQSDPTQEKGLLYSLTDFVLRKEDDDDDDMLYEDRVFRYASLNSAKFLAVLIIIPWALDFVVHDYLLMPFLDRYVKTVPLAAEMLDVRRNQKLQMVEELKTERARFHFEMEIGKSPPLSDEEVWWELRHKALLKTFKLCKKLEWRFKQLSTLSYAIHEYEDSGTIFLQRNSTSSLSGIDNKKSTERDQNWYLEVKSRAGKDMDIPIPFFYSKYGDIEARVPTKDNGISRNQQAV</sequence>
<keyword evidence="8" id="KW-1133">Transmembrane helix</keyword>
<evidence type="ECO:0000256" key="4">
    <source>
        <dbReference type="ARBA" id="ARBA00022538"/>
    </source>
</evidence>
<evidence type="ECO:0000256" key="2">
    <source>
        <dbReference type="ARBA" id="ARBA00022448"/>
    </source>
</evidence>
<evidence type="ECO:0000256" key="9">
    <source>
        <dbReference type="ARBA" id="ARBA00023065"/>
    </source>
</evidence>
<evidence type="ECO:0000313" key="13">
    <source>
        <dbReference type="Proteomes" id="UP000250321"/>
    </source>
</evidence>
<evidence type="ECO:0000256" key="11">
    <source>
        <dbReference type="ARBA" id="ARBA00043980"/>
    </source>
</evidence>
<proteinExistence type="inferred from homology"/>
<dbReference type="GO" id="GO:1902600">
    <property type="term" value="P:proton transmembrane transport"/>
    <property type="evidence" value="ECO:0007669"/>
    <property type="project" value="UniProtKB-KW"/>
</dbReference>
<evidence type="ECO:0000256" key="5">
    <source>
        <dbReference type="ARBA" id="ARBA00022692"/>
    </source>
</evidence>
<keyword evidence="9" id="KW-0406">Ion transport</keyword>
<dbReference type="STRING" id="2094558.A0A314XTT9"/>
<organism evidence="12 13">
    <name type="scientific">Prunus yedoensis var. nudiflora</name>
    <dbReference type="NCBI Taxonomy" id="2094558"/>
    <lineage>
        <taxon>Eukaryota</taxon>
        <taxon>Viridiplantae</taxon>
        <taxon>Streptophyta</taxon>
        <taxon>Embryophyta</taxon>
        <taxon>Tracheophyta</taxon>
        <taxon>Spermatophyta</taxon>
        <taxon>Magnoliopsida</taxon>
        <taxon>eudicotyledons</taxon>
        <taxon>Gunneridae</taxon>
        <taxon>Pentapetalae</taxon>
        <taxon>rosids</taxon>
        <taxon>fabids</taxon>
        <taxon>Rosales</taxon>
        <taxon>Rosaceae</taxon>
        <taxon>Amygdaloideae</taxon>
        <taxon>Amygdaleae</taxon>
        <taxon>Prunus</taxon>
    </lineage>
</organism>
<keyword evidence="7" id="KW-0630">Potassium</keyword>
<dbReference type="PANTHER" id="PTHR33650:SF1">
    <property type="entry name" value="CHLOROPLAST ENVELOPE MEMBRANE PROTEIN"/>
    <property type="match status" value="1"/>
</dbReference>